<dbReference type="EMBL" id="JACVVK020000012">
    <property type="protein sequence ID" value="KAK7505041.1"/>
    <property type="molecule type" value="Genomic_DNA"/>
</dbReference>
<accession>A0ABD0M0M2</accession>
<dbReference type="Proteomes" id="UP001519460">
    <property type="component" value="Unassembled WGS sequence"/>
</dbReference>
<reference evidence="1 2" key="1">
    <citation type="journal article" date="2023" name="Sci. Data">
        <title>Genome assembly of the Korean intertidal mud-creeper Batillaria attramentaria.</title>
        <authorList>
            <person name="Patra A.K."/>
            <person name="Ho P.T."/>
            <person name="Jun S."/>
            <person name="Lee S.J."/>
            <person name="Kim Y."/>
            <person name="Won Y.J."/>
        </authorList>
    </citation>
    <scope>NUCLEOTIDE SEQUENCE [LARGE SCALE GENOMIC DNA]</scope>
    <source>
        <strain evidence="1">Wonlab-2016</strain>
    </source>
</reference>
<evidence type="ECO:0000313" key="2">
    <source>
        <dbReference type="Proteomes" id="UP001519460"/>
    </source>
</evidence>
<proteinExistence type="predicted"/>
<organism evidence="1 2">
    <name type="scientific">Batillaria attramentaria</name>
    <dbReference type="NCBI Taxonomy" id="370345"/>
    <lineage>
        <taxon>Eukaryota</taxon>
        <taxon>Metazoa</taxon>
        <taxon>Spiralia</taxon>
        <taxon>Lophotrochozoa</taxon>
        <taxon>Mollusca</taxon>
        <taxon>Gastropoda</taxon>
        <taxon>Caenogastropoda</taxon>
        <taxon>Sorbeoconcha</taxon>
        <taxon>Cerithioidea</taxon>
        <taxon>Batillariidae</taxon>
        <taxon>Batillaria</taxon>
    </lineage>
</organism>
<name>A0ABD0M0M2_9CAEN</name>
<evidence type="ECO:0000313" key="1">
    <source>
        <dbReference type="EMBL" id="KAK7505041.1"/>
    </source>
</evidence>
<sequence length="106" mass="11556">MVVCLSSYLPSRVANSVITGSIQLYFVTENTGLSPLELQNVHSAQHEVLQNLATFQSGSDNGGGRNILRAKGQKFPTPKTHYHNGGPVIFLKCVKIKALKAKSWAF</sequence>
<gene>
    <name evidence="1" type="ORF">BaRGS_00003611</name>
</gene>
<keyword evidence="2" id="KW-1185">Reference proteome</keyword>
<protein>
    <submittedName>
        <fullName evidence="1">Uncharacterized protein</fullName>
    </submittedName>
</protein>
<dbReference type="AlphaFoldDB" id="A0ABD0M0M2"/>
<comment type="caution">
    <text evidence="1">The sequence shown here is derived from an EMBL/GenBank/DDBJ whole genome shotgun (WGS) entry which is preliminary data.</text>
</comment>